<name>A0ABU4DQS9_9DEIO</name>
<reference evidence="1 2" key="1">
    <citation type="submission" date="2022-11" db="EMBL/GenBank/DDBJ databases">
        <title>Deinococcus ZS9-10, Low Temperature and Draught-tolerating, UV-resistant Bacteria from Continental Antarctica.</title>
        <authorList>
            <person name="Cheng L."/>
        </authorList>
    </citation>
    <scope>NUCLEOTIDE SEQUENCE [LARGE SCALE GENOMIC DNA]</scope>
    <source>
        <strain evidence="1 2">ZS9-10</strain>
    </source>
</reference>
<proteinExistence type="predicted"/>
<protein>
    <submittedName>
        <fullName evidence="1">Uncharacterized protein</fullName>
    </submittedName>
</protein>
<evidence type="ECO:0000313" key="1">
    <source>
        <dbReference type="EMBL" id="MDV6374806.1"/>
    </source>
</evidence>
<dbReference type="RefSeq" id="WP_317640132.1">
    <property type="nucleotide sequence ID" value="NZ_JAPMIV010000014.1"/>
</dbReference>
<sequence length="81" mass="8800">MTSGHTLTLSAAIAAGMSGRPGARVDREETVRRASDDEIEATYAPLRLADRVEDTLEPGHQRWCLMALAVPPEEIARDLLA</sequence>
<dbReference type="EMBL" id="JAPMIV010000014">
    <property type="protein sequence ID" value="MDV6374806.1"/>
    <property type="molecule type" value="Genomic_DNA"/>
</dbReference>
<gene>
    <name evidence="1" type="ORF">ORD21_09420</name>
</gene>
<dbReference type="Proteomes" id="UP001276150">
    <property type="component" value="Unassembled WGS sequence"/>
</dbReference>
<accession>A0ABU4DQS9</accession>
<organism evidence="1 2">
    <name type="scientific">Deinococcus arenicola</name>
    <dbReference type="NCBI Taxonomy" id="2994950"/>
    <lineage>
        <taxon>Bacteria</taxon>
        <taxon>Thermotogati</taxon>
        <taxon>Deinococcota</taxon>
        <taxon>Deinococci</taxon>
        <taxon>Deinococcales</taxon>
        <taxon>Deinococcaceae</taxon>
        <taxon>Deinococcus</taxon>
    </lineage>
</organism>
<keyword evidence="2" id="KW-1185">Reference proteome</keyword>
<comment type="caution">
    <text evidence="1">The sequence shown here is derived from an EMBL/GenBank/DDBJ whole genome shotgun (WGS) entry which is preliminary data.</text>
</comment>
<evidence type="ECO:0000313" key="2">
    <source>
        <dbReference type="Proteomes" id="UP001276150"/>
    </source>
</evidence>